<dbReference type="GO" id="GO:0008239">
    <property type="term" value="F:dipeptidyl-peptidase activity"/>
    <property type="evidence" value="ECO:0007669"/>
    <property type="project" value="InterPro"/>
</dbReference>
<gene>
    <name evidence="3" type="ORF">N7496_007185</name>
</gene>
<dbReference type="GO" id="GO:0017000">
    <property type="term" value="P:antibiotic biosynthetic process"/>
    <property type="evidence" value="ECO:0007669"/>
    <property type="project" value="UniProtKB-ARBA"/>
</dbReference>
<accession>A0A9W9V6V1</accession>
<dbReference type="InterPro" id="IPR000383">
    <property type="entry name" value="Xaa-Pro-like_dom"/>
</dbReference>
<dbReference type="Pfam" id="PF08530">
    <property type="entry name" value="PepX_C"/>
    <property type="match status" value="1"/>
</dbReference>
<dbReference type="OrthoDB" id="2578740at2759"/>
<reference evidence="3" key="2">
    <citation type="journal article" date="2023" name="IMA Fungus">
        <title>Comparative genomic study of the Penicillium genus elucidates a diverse pangenome and 15 lateral gene transfer events.</title>
        <authorList>
            <person name="Petersen C."/>
            <person name="Sorensen T."/>
            <person name="Nielsen M.R."/>
            <person name="Sondergaard T.E."/>
            <person name="Sorensen J.L."/>
            <person name="Fitzpatrick D.A."/>
            <person name="Frisvad J.C."/>
            <person name="Nielsen K.L."/>
        </authorList>
    </citation>
    <scope>NUCLEOTIDE SEQUENCE</scope>
    <source>
        <strain evidence="3">IBT 29864</strain>
    </source>
</reference>
<dbReference type="SMART" id="SM00939">
    <property type="entry name" value="PepX_C"/>
    <property type="match status" value="1"/>
</dbReference>
<feature type="domain" description="Xaa-Pro dipeptidyl-peptidase C-terminal" evidence="2">
    <location>
        <begin position="323"/>
        <end position="584"/>
    </location>
</feature>
<evidence type="ECO:0000259" key="2">
    <source>
        <dbReference type="SMART" id="SM00939"/>
    </source>
</evidence>
<organism evidence="3 4">
    <name type="scientific">Penicillium cataractarum</name>
    <dbReference type="NCBI Taxonomy" id="2100454"/>
    <lineage>
        <taxon>Eukaryota</taxon>
        <taxon>Fungi</taxon>
        <taxon>Dikarya</taxon>
        <taxon>Ascomycota</taxon>
        <taxon>Pezizomycotina</taxon>
        <taxon>Eurotiomycetes</taxon>
        <taxon>Eurotiomycetidae</taxon>
        <taxon>Eurotiales</taxon>
        <taxon>Aspergillaceae</taxon>
        <taxon>Penicillium</taxon>
    </lineage>
</organism>
<reference evidence="3" key="1">
    <citation type="submission" date="2022-11" db="EMBL/GenBank/DDBJ databases">
        <authorList>
            <person name="Petersen C."/>
        </authorList>
    </citation>
    <scope>NUCLEOTIDE SEQUENCE</scope>
    <source>
        <strain evidence="3">IBT 29864</strain>
    </source>
</reference>
<dbReference type="InterPro" id="IPR029058">
    <property type="entry name" value="AB_hydrolase_fold"/>
</dbReference>
<dbReference type="Gene3D" id="3.40.50.1820">
    <property type="entry name" value="alpha/beta hydrolase"/>
    <property type="match status" value="1"/>
</dbReference>
<comment type="caution">
    <text evidence="3">The sequence shown here is derived from an EMBL/GenBank/DDBJ whole genome shotgun (WGS) entry which is preliminary data.</text>
</comment>
<dbReference type="Gene3D" id="2.60.120.260">
    <property type="entry name" value="Galactose-binding domain-like"/>
    <property type="match status" value="1"/>
</dbReference>
<dbReference type="SUPFAM" id="SSF49785">
    <property type="entry name" value="Galactose-binding domain-like"/>
    <property type="match status" value="1"/>
</dbReference>
<dbReference type="EMBL" id="JAPZBS010000005">
    <property type="protein sequence ID" value="KAJ5371093.1"/>
    <property type="molecule type" value="Genomic_DNA"/>
</dbReference>
<dbReference type="AlphaFoldDB" id="A0A9W9V6V1"/>
<dbReference type="InterPro" id="IPR013736">
    <property type="entry name" value="Xaa-Pro_dipept_C"/>
</dbReference>
<dbReference type="RefSeq" id="XP_056555527.1">
    <property type="nucleotide sequence ID" value="XM_056700114.1"/>
</dbReference>
<protein>
    <submittedName>
        <fullName evidence="3">Alpha/beta-hydrolase</fullName>
    </submittedName>
</protein>
<evidence type="ECO:0000313" key="4">
    <source>
        <dbReference type="Proteomes" id="UP001147782"/>
    </source>
</evidence>
<dbReference type="InterPro" id="IPR005674">
    <property type="entry name" value="CocE/Ser_esterase"/>
</dbReference>
<evidence type="ECO:0000313" key="3">
    <source>
        <dbReference type="EMBL" id="KAJ5371093.1"/>
    </source>
</evidence>
<dbReference type="NCBIfam" id="TIGR00976">
    <property type="entry name" value="CocE_NonD"/>
    <property type="match status" value="1"/>
</dbReference>
<keyword evidence="1" id="KW-0378">Hydrolase</keyword>
<dbReference type="PANTHER" id="PTHR43056:SF10">
    <property type="entry name" value="COCE_NOND FAMILY, PUTATIVE (AFU_ORTHOLOGUE AFUA_7G00600)-RELATED"/>
    <property type="match status" value="1"/>
</dbReference>
<dbReference type="PANTHER" id="PTHR43056">
    <property type="entry name" value="PEPTIDASE S9 PROLYL OLIGOPEPTIDASE"/>
    <property type="match status" value="1"/>
</dbReference>
<dbReference type="InterPro" id="IPR050585">
    <property type="entry name" value="Xaa-Pro_dipeptidyl-ppase/CocE"/>
</dbReference>
<sequence length="588" mass="66433">MPLPLQLAIKPIESPSIGPWYKGFEPRVEILPKGWDGIDGMPLQSDILVQHDVAVKVRDGCTLYCDIFRPADSGPGNKIPAIVAWSPFGKKYNSEGLLVHLPWRVGVRKDELSGLAKFEAPDPATFCARGYAVVNVDSRGAGDSDGSMVIMGSQEAEDGYDFIESLARMDWCTGNIGLAGNSHLAIVQWFIAALRPPSLKAIAPWEGAADLYREQFVRGGAWDSGLFDFITQHIIRGRHGMEDFAEMYKRSPLQNDYWKDKRANIKNINIPAYITASYSTALHTMGAIRGYLEVDNPNVWLRWTSTQEWHDIWAVPESIQELGDFFDRYLKGIKNDWERTPKVRMTVLKFGNEDPVYPINLEDYPVPNTDYRKLYLTSQNKLSANPPTEEGHISYNSEGNSQEFVSFNHTFMEKTQLVGLPKAIIYVSCDEFDDLTLYVLLRKLDCNGEPMFNLNIPWHRAPVARIEDIEEKDQAAVILYMGPLGILRASHRNIDESKSLHPQYPFHPHDREEKITPGTVVKLEIGIWAMGIEYQAGESISVQISGNFPLIAEYRDGSEIPPLEVKNRGRHKIHFGGEYPSHVILPFI</sequence>
<keyword evidence="4" id="KW-1185">Reference proteome</keyword>
<proteinExistence type="predicted"/>
<dbReference type="GeneID" id="81439293"/>
<dbReference type="Pfam" id="PF02129">
    <property type="entry name" value="Peptidase_S15"/>
    <property type="match status" value="1"/>
</dbReference>
<dbReference type="Gene3D" id="1.10.3020.20">
    <property type="match status" value="1"/>
</dbReference>
<dbReference type="SUPFAM" id="SSF53474">
    <property type="entry name" value="alpha/beta-Hydrolases"/>
    <property type="match status" value="1"/>
</dbReference>
<dbReference type="Proteomes" id="UP001147782">
    <property type="component" value="Unassembled WGS sequence"/>
</dbReference>
<evidence type="ECO:0000256" key="1">
    <source>
        <dbReference type="ARBA" id="ARBA00022801"/>
    </source>
</evidence>
<dbReference type="GO" id="GO:0072330">
    <property type="term" value="P:monocarboxylic acid biosynthetic process"/>
    <property type="evidence" value="ECO:0007669"/>
    <property type="project" value="UniProtKB-ARBA"/>
</dbReference>
<dbReference type="InterPro" id="IPR008979">
    <property type="entry name" value="Galactose-bd-like_sf"/>
</dbReference>
<name>A0A9W9V6V1_9EURO</name>